<evidence type="ECO:0000313" key="3">
    <source>
        <dbReference type="Proteomes" id="UP000215335"/>
    </source>
</evidence>
<keyword evidence="1" id="KW-1133">Transmembrane helix</keyword>
<keyword evidence="3" id="KW-1185">Reference proteome</keyword>
<keyword evidence="1" id="KW-0472">Membrane</keyword>
<feature type="transmembrane region" description="Helical" evidence="1">
    <location>
        <begin position="92"/>
        <end position="113"/>
    </location>
</feature>
<evidence type="ECO:0000313" key="2">
    <source>
        <dbReference type="EMBL" id="OXU26329.1"/>
    </source>
</evidence>
<reference evidence="2 3" key="1">
    <citation type="journal article" date="2017" name="Curr. Biol.">
        <title>The Evolution of Venom by Co-option of Single-Copy Genes.</title>
        <authorList>
            <person name="Martinson E.O."/>
            <person name="Mrinalini"/>
            <person name="Kelkar Y.D."/>
            <person name="Chang C.H."/>
            <person name="Werren J.H."/>
        </authorList>
    </citation>
    <scope>NUCLEOTIDE SEQUENCE [LARGE SCALE GENOMIC DNA]</scope>
    <source>
        <strain evidence="2 3">Alberta</strain>
        <tissue evidence="2">Whole body</tissue>
    </source>
</reference>
<name>A0A232F7A2_9HYME</name>
<gene>
    <name evidence="2" type="ORF">TSAR_015101</name>
</gene>
<comment type="caution">
    <text evidence="2">The sequence shown here is derived from an EMBL/GenBank/DDBJ whole genome shotgun (WGS) entry which is preliminary data.</text>
</comment>
<evidence type="ECO:0000256" key="1">
    <source>
        <dbReference type="SAM" id="Phobius"/>
    </source>
</evidence>
<keyword evidence="1" id="KW-0812">Transmembrane</keyword>
<dbReference type="AlphaFoldDB" id="A0A232F7A2"/>
<protein>
    <submittedName>
        <fullName evidence="2">Uncharacterized protein</fullName>
    </submittedName>
</protein>
<accession>A0A232F7A2</accession>
<dbReference type="Proteomes" id="UP000215335">
    <property type="component" value="Unassembled WGS sequence"/>
</dbReference>
<sequence length="295" mass="33238">MMTEDDTVNTCLSDGIAINDVIEKYSNPQKGWIISKRLIESGLPIYQLNNDFRMLALKNKEIQTIDFVDLRSIFSDINQNQINNEFNDALPLLIKLIYLLAVGHSFVLAEILSSDYRLHKYLHPETRNAFECNNYVLVFLIFSFLFIVALEGAILIRRLIDTRDDLVSSLMINRAVIMVLGFKHIQSYLKLGVEAKLFFDIIEQETIVEPVHFISLKMDVNLSALFENFPHPCTKNYVTKISLAPVDSLSTADHHCGGDAMGSEVTIAAAAAAPAARLPDDLSRDNPPRLDTLHN</sequence>
<proteinExistence type="predicted"/>
<organism evidence="2 3">
    <name type="scientific">Trichomalopsis sarcophagae</name>
    <dbReference type="NCBI Taxonomy" id="543379"/>
    <lineage>
        <taxon>Eukaryota</taxon>
        <taxon>Metazoa</taxon>
        <taxon>Ecdysozoa</taxon>
        <taxon>Arthropoda</taxon>
        <taxon>Hexapoda</taxon>
        <taxon>Insecta</taxon>
        <taxon>Pterygota</taxon>
        <taxon>Neoptera</taxon>
        <taxon>Endopterygota</taxon>
        <taxon>Hymenoptera</taxon>
        <taxon>Apocrita</taxon>
        <taxon>Proctotrupomorpha</taxon>
        <taxon>Chalcidoidea</taxon>
        <taxon>Pteromalidae</taxon>
        <taxon>Pteromalinae</taxon>
        <taxon>Trichomalopsis</taxon>
    </lineage>
</organism>
<dbReference type="EMBL" id="NNAY01000822">
    <property type="protein sequence ID" value="OXU26329.1"/>
    <property type="molecule type" value="Genomic_DNA"/>
</dbReference>
<feature type="transmembrane region" description="Helical" evidence="1">
    <location>
        <begin position="134"/>
        <end position="160"/>
    </location>
</feature>